<evidence type="ECO:0000313" key="2">
    <source>
        <dbReference type="Proteomes" id="UP000268093"/>
    </source>
</evidence>
<sequence length="59" mass="6883">MDNLRRRVSRRLIRRPTTADCLIVLRSLGISSPRYPALECRAKHQPKFTYSQVERPATT</sequence>
<proteinExistence type="predicted"/>
<dbReference type="AlphaFoldDB" id="A0A433DM36"/>
<reference evidence="1 2" key="1">
    <citation type="journal article" date="2018" name="New Phytol.">
        <title>Phylogenomics of Endogonaceae and evolution of mycorrhizas within Mucoromycota.</title>
        <authorList>
            <person name="Chang Y."/>
            <person name="Desiro A."/>
            <person name="Na H."/>
            <person name="Sandor L."/>
            <person name="Lipzen A."/>
            <person name="Clum A."/>
            <person name="Barry K."/>
            <person name="Grigoriev I.V."/>
            <person name="Martin F.M."/>
            <person name="Stajich J.E."/>
            <person name="Smith M.E."/>
            <person name="Bonito G."/>
            <person name="Spatafora J.W."/>
        </authorList>
    </citation>
    <scope>NUCLEOTIDE SEQUENCE [LARGE SCALE GENOMIC DNA]</scope>
    <source>
        <strain evidence="1 2">GMNB39</strain>
    </source>
</reference>
<name>A0A433DM36_9FUNG</name>
<keyword evidence="2" id="KW-1185">Reference proteome</keyword>
<dbReference type="Proteomes" id="UP000268093">
    <property type="component" value="Unassembled WGS sequence"/>
</dbReference>
<gene>
    <name evidence="1" type="ORF">BC936DRAFT_146245</name>
</gene>
<organism evidence="1 2">
    <name type="scientific">Jimgerdemannia flammicorona</name>
    <dbReference type="NCBI Taxonomy" id="994334"/>
    <lineage>
        <taxon>Eukaryota</taxon>
        <taxon>Fungi</taxon>
        <taxon>Fungi incertae sedis</taxon>
        <taxon>Mucoromycota</taxon>
        <taxon>Mucoromycotina</taxon>
        <taxon>Endogonomycetes</taxon>
        <taxon>Endogonales</taxon>
        <taxon>Endogonaceae</taxon>
        <taxon>Jimgerdemannia</taxon>
    </lineage>
</organism>
<dbReference type="EMBL" id="RBNI01000507">
    <property type="protein sequence ID" value="RUP51756.1"/>
    <property type="molecule type" value="Genomic_DNA"/>
</dbReference>
<accession>A0A433DM36</accession>
<protein>
    <submittedName>
        <fullName evidence="1">Uncharacterized protein</fullName>
    </submittedName>
</protein>
<comment type="caution">
    <text evidence="1">The sequence shown here is derived from an EMBL/GenBank/DDBJ whole genome shotgun (WGS) entry which is preliminary data.</text>
</comment>
<evidence type="ECO:0000313" key="1">
    <source>
        <dbReference type="EMBL" id="RUP51756.1"/>
    </source>
</evidence>